<proteinExistence type="predicted"/>
<protein>
    <submittedName>
        <fullName evidence="1">Uncharacterized protein</fullName>
    </submittedName>
</protein>
<reference evidence="1" key="1">
    <citation type="submission" date="2025-09" db="UniProtKB">
        <authorList>
            <consortium name="EnsemblPlants"/>
        </authorList>
    </citation>
    <scope>IDENTIFICATION</scope>
</reference>
<sequence>MHHLLLTCPFSRQIWFEVLAWLQMPCRPPDGEASLNHWWLAAKRITPKPLRKGLATATLLTAWMIWKQRNSGVFDGASPSIPQLVARIREEAALWVRAGATGLGTITHRTWDVH</sequence>
<evidence type="ECO:0000313" key="1">
    <source>
        <dbReference type="EnsemblPlants" id="AVESA.00010b.r2.UnG1445810.1.CDS.1"/>
    </source>
</evidence>
<accession>A0ACD6ATS2</accession>
<organism evidence="1 2">
    <name type="scientific">Avena sativa</name>
    <name type="common">Oat</name>
    <dbReference type="NCBI Taxonomy" id="4498"/>
    <lineage>
        <taxon>Eukaryota</taxon>
        <taxon>Viridiplantae</taxon>
        <taxon>Streptophyta</taxon>
        <taxon>Embryophyta</taxon>
        <taxon>Tracheophyta</taxon>
        <taxon>Spermatophyta</taxon>
        <taxon>Magnoliopsida</taxon>
        <taxon>Liliopsida</taxon>
        <taxon>Poales</taxon>
        <taxon>Poaceae</taxon>
        <taxon>BOP clade</taxon>
        <taxon>Pooideae</taxon>
        <taxon>Poodae</taxon>
        <taxon>Poeae</taxon>
        <taxon>Poeae Chloroplast Group 1 (Aveneae type)</taxon>
        <taxon>Aveninae</taxon>
        <taxon>Avena</taxon>
    </lineage>
</organism>
<dbReference type="EnsemblPlants" id="AVESA.00010b.r2.UnG1445810.1">
    <property type="protein sequence ID" value="AVESA.00010b.r2.UnG1445810.1.CDS.1"/>
    <property type="gene ID" value="AVESA.00010b.r2.UnG1445810"/>
</dbReference>
<name>A0ACD6ATS2_AVESA</name>
<evidence type="ECO:0000313" key="2">
    <source>
        <dbReference type="Proteomes" id="UP001732700"/>
    </source>
</evidence>
<dbReference type="Proteomes" id="UP001732700">
    <property type="component" value="Unassembled WGS sequence"/>
</dbReference>
<keyword evidence="2" id="KW-1185">Reference proteome</keyword>